<dbReference type="AlphaFoldDB" id="A0A172TJT6"/>
<dbReference type="OrthoDB" id="2943863at2"/>
<reference evidence="1 2" key="1">
    <citation type="submission" date="2015-01" db="EMBL/GenBank/DDBJ databases">
        <title>Paenibacillus swuensis/DY6/whole genome sequencing.</title>
        <authorList>
            <person name="Kim M.K."/>
            <person name="Srinivasan S."/>
            <person name="Lee J.-J."/>
        </authorList>
    </citation>
    <scope>NUCLEOTIDE SEQUENCE [LARGE SCALE GENOMIC DNA]</scope>
    <source>
        <strain evidence="1 2">DY6</strain>
    </source>
</reference>
<dbReference type="Proteomes" id="UP000076927">
    <property type="component" value="Chromosome"/>
</dbReference>
<dbReference type="PATRIC" id="fig|1178515.4.peg.2957"/>
<evidence type="ECO:0008006" key="3">
    <source>
        <dbReference type="Google" id="ProtNLM"/>
    </source>
</evidence>
<accession>A0A172TJT6</accession>
<sequence length="104" mass="12351">MNLEEKKKLCKDHMHRYVSVQTTDGGLYDGIVEDLDDEYLYLAVPATEPDYRGFSPLGYPYQRPPYYPYYPQYPYYQYPYGRRRFNRLGLPLAGLLGLSLLPYY</sequence>
<evidence type="ECO:0000313" key="1">
    <source>
        <dbReference type="EMBL" id="ANE47311.1"/>
    </source>
</evidence>
<dbReference type="KEGG" id="pswu:SY83_14720"/>
<dbReference type="RefSeq" id="WP_068607735.1">
    <property type="nucleotide sequence ID" value="NZ_CP011388.1"/>
</dbReference>
<dbReference type="EMBL" id="CP011388">
    <property type="protein sequence ID" value="ANE47311.1"/>
    <property type="molecule type" value="Genomic_DNA"/>
</dbReference>
<evidence type="ECO:0000313" key="2">
    <source>
        <dbReference type="Proteomes" id="UP000076927"/>
    </source>
</evidence>
<dbReference type="STRING" id="1178515.SY83_14720"/>
<protein>
    <recommendedName>
        <fullName evidence="3">Phosphatidylinositol kinase</fullName>
    </recommendedName>
</protein>
<gene>
    <name evidence="1" type="ORF">SY83_14720</name>
</gene>
<organism evidence="1 2">
    <name type="scientific">Paenibacillus swuensis</name>
    <dbReference type="NCBI Taxonomy" id="1178515"/>
    <lineage>
        <taxon>Bacteria</taxon>
        <taxon>Bacillati</taxon>
        <taxon>Bacillota</taxon>
        <taxon>Bacilli</taxon>
        <taxon>Bacillales</taxon>
        <taxon>Paenibacillaceae</taxon>
        <taxon>Paenibacillus</taxon>
    </lineage>
</organism>
<name>A0A172TJT6_9BACL</name>
<proteinExistence type="predicted"/>
<keyword evidence="2" id="KW-1185">Reference proteome</keyword>